<evidence type="ECO:0000256" key="5">
    <source>
        <dbReference type="ARBA" id="ARBA00023242"/>
    </source>
</evidence>
<evidence type="ECO:0000256" key="1">
    <source>
        <dbReference type="ARBA" id="ARBA00004123"/>
    </source>
</evidence>
<keyword evidence="3" id="KW-0238">DNA-binding</keyword>
<comment type="subcellular location">
    <subcellularLocation>
        <location evidence="1">Nucleus</location>
    </subcellularLocation>
</comment>
<dbReference type="eggNOG" id="KOG0724">
    <property type="taxonomic scope" value="Eukaryota"/>
</dbReference>
<evidence type="ECO:0000313" key="11">
    <source>
        <dbReference type="Proteomes" id="UP000030645"/>
    </source>
</evidence>
<dbReference type="SUPFAM" id="SSF46689">
    <property type="entry name" value="Homeodomain-like"/>
    <property type="match status" value="1"/>
</dbReference>
<dbReference type="Pfam" id="PF00249">
    <property type="entry name" value="Myb_DNA-binding"/>
    <property type="match status" value="1"/>
</dbReference>
<name>W9REF0_9ROSA</name>
<evidence type="ECO:0000256" key="2">
    <source>
        <dbReference type="ARBA" id="ARBA00023015"/>
    </source>
</evidence>
<evidence type="ECO:0000256" key="6">
    <source>
        <dbReference type="SAM" id="MobiDB-lite"/>
    </source>
</evidence>
<dbReference type="SMART" id="SM00717">
    <property type="entry name" value="SANT"/>
    <property type="match status" value="1"/>
</dbReference>
<feature type="region of interest" description="Disordered" evidence="6">
    <location>
        <begin position="275"/>
        <end position="297"/>
    </location>
</feature>
<feature type="domain" description="Myb-like" evidence="7">
    <location>
        <begin position="53"/>
        <end position="103"/>
    </location>
</feature>
<dbReference type="OrthoDB" id="118550at2759"/>
<dbReference type="Gene3D" id="1.10.10.60">
    <property type="entry name" value="Homeodomain-like"/>
    <property type="match status" value="1"/>
</dbReference>
<reference evidence="11" key="1">
    <citation type="submission" date="2013-01" db="EMBL/GenBank/DDBJ databases">
        <title>Draft Genome Sequence of a Mulberry Tree, Morus notabilis C.K. Schneid.</title>
        <authorList>
            <person name="He N."/>
            <person name="Zhao S."/>
        </authorList>
    </citation>
    <scope>NUCLEOTIDE SEQUENCE</scope>
</reference>
<evidence type="ECO:0000256" key="3">
    <source>
        <dbReference type="ARBA" id="ARBA00023125"/>
    </source>
</evidence>
<feature type="region of interest" description="Disordered" evidence="6">
    <location>
        <begin position="178"/>
        <end position="230"/>
    </location>
</feature>
<feature type="region of interest" description="Disordered" evidence="6">
    <location>
        <begin position="107"/>
        <end position="146"/>
    </location>
</feature>
<dbReference type="PANTHER" id="PTHR12802:SF155">
    <property type="entry name" value="DEUBIQUITINASE MYSM1"/>
    <property type="match status" value="1"/>
</dbReference>
<dbReference type="InterPro" id="IPR001005">
    <property type="entry name" value="SANT/Myb"/>
</dbReference>
<keyword evidence="4" id="KW-0804">Transcription</keyword>
<dbReference type="FunFam" id="1.10.10.60:FF:000023">
    <property type="entry name" value="protein REVEILLE 6 isoform X1"/>
    <property type="match status" value="1"/>
</dbReference>
<dbReference type="GO" id="GO:0010468">
    <property type="term" value="P:regulation of gene expression"/>
    <property type="evidence" value="ECO:0007669"/>
    <property type="project" value="UniProtKB-ARBA"/>
</dbReference>
<dbReference type="GO" id="GO:0003677">
    <property type="term" value="F:DNA binding"/>
    <property type="evidence" value="ECO:0007669"/>
    <property type="project" value="UniProtKB-KW"/>
</dbReference>
<dbReference type="STRING" id="981085.W9REF0"/>
<feature type="region of interest" description="Disordered" evidence="6">
    <location>
        <begin position="378"/>
        <end position="411"/>
    </location>
</feature>
<feature type="domain" description="SANT" evidence="8">
    <location>
        <begin position="56"/>
        <end position="107"/>
    </location>
</feature>
<feature type="compositionally biased region" description="Low complexity" evidence="6">
    <location>
        <begin position="180"/>
        <end position="198"/>
    </location>
</feature>
<feature type="domain" description="HTH myb-type" evidence="9">
    <location>
        <begin position="53"/>
        <end position="107"/>
    </location>
</feature>
<evidence type="ECO:0000313" key="10">
    <source>
        <dbReference type="EMBL" id="EXB86763.1"/>
    </source>
</evidence>
<dbReference type="PANTHER" id="PTHR12802">
    <property type="entry name" value="SWI/SNF COMPLEX-RELATED"/>
    <property type="match status" value="1"/>
</dbReference>
<dbReference type="PROSITE" id="PS51294">
    <property type="entry name" value="HTH_MYB"/>
    <property type="match status" value="1"/>
</dbReference>
<dbReference type="CDD" id="cd00167">
    <property type="entry name" value="SANT"/>
    <property type="match status" value="1"/>
</dbReference>
<evidence type="ECO:0000259" key="9">
    <source>
        <dbReference type="PROSITE" id="PS51294"/>
    </source>
</evidence>
<feature type="compositionally biased region" description="Basic residues" evidence="6">
    <location>
        <begin position="127"/>
        <end position="137"/>
    </location>
</feature>
<dbReference type="NCBIfam" id="TIGR01557">
    <property type="entry name" value="myb_SHAQKYF"/>
    <property type="match status" value="1"/>
</dbReference>
<feature type="compositionally biased region" description="Basic and acidic residues" evidence="6">
    <location>
        <begin position="382"/>
        <end position="411"/>
    </location>
</feature>
<dbReference type="AlphaFoldDB" id="W9REF0"/>
<dbReference type="EMBL" id="KE344920">
    <property type="protein sequence ID" value="EXB86763.1"/>
    <property type="molecule type" value="Genomic_DNA"/>
</dbReference>
<dbReference type="InterPro" id="IPR009057">
    <property type="entry name" value="Homeodomain-like_sf"/>
</dbReference>
<organism evidence="10 11">
    <name type="scientific">Morus notabilis</name>
    <dbReference type="NCBI Taxonomy" id="981085"/>
    <lineage>
        <taxon>Eukaryota</taxon>
        <taxon>Viridiplantae</taxon>
        <taxon>Streptophyta</taxon>
        <taxon>Embryophyta</taxon>
        <taxon>Tracheophyta</taxon>
        <taxon>Spermatophyta</taxon>
        <taxon>Magnoliopsida</taxon>
        <taxon>eudicotyledons</taxon>
        <taxon>Gunneridae</taxon>
        <taxon>Pentapetalae</taxon>
        <taxon>rosids</taxon>
        <taxon>fabids</taxon>
        <taxon>Rosales</taxon>
        <taxon>Moraceae</taxon>
        <taxon>Moreae</taxon>
        <taxon>Morus</taxon>
    </lineage>
</organism>
<dbReference type="InterPro" id="IPR017930">
    <property type="entry name" value="Myb_dom"/>
</dbReference>
<gene>
    <name evidence="10" type="ORF">L484_007787</name>
</gene>
<dbReference type="InterPro" id="IPR017884">
    <property type="entry name" value="SANT_dom"/>
</dbReference>
<dbReference type="PROSITE" id="PS51293">
    <property type="entry name" value="SANT"/>
    <property type="match status" value="1"/>
</dbReference>
<protein>
    <submittedName>
        <fullName evidence="10">Myb-like protein G</fullName>
    </submittedName>
</protein>
<evidence type="ECO:0000259" key="7">
    <source>
        <dbReference type="PROSITE" id="PS50090"/>
    </source>
</evidence>
<dbReference type="InterPro" id="IPR006447">
    <property type="entry name" value="Myb_dom_plants"/>
</dbReference>
<dbReference type="KEGG" id="mnt:21391179"/>
<evidence type="ECO:0000259" key="8">
    <source>
        <dbReference type="PROSITE" id="PS51293"/>
    </source>
</evidence>
<accession>W9REF0</accession>
<dbReference type="GO" id="GO:0005634">
    <property type="term" value="C:nucleus"/>
    <property type="evidence" value="ECO:0007669"/>
    <property type="project" value="UniProtKB-SubCell"/>
</dbReference>
<dbReference type="Proteomes" id="UP000030645">
    <property type="component" value="Unassembled WGS sequence"/>
</dbReference>
<sequence>MEGSTVSTAAAVQECDNGGSVFPSGNAISLSVQLKDHFSCGNDYSPKVRKPYTITKQRERWTEEEHRKFLEALKLYGRAWRKIEEHVGTKTAVQIRSHAQKFFYKVARDPNGGNTNSEDPIEIPPPRPKRKPMHPYPRKLVDSPKKEIPLAEHTTSALSPNLSLSEQENQSPKSVLFAMGSDTIGSGGSDTPDGSLSPVSSAPGIHDGSFIISEPNPSSEFSRSPPAATVSVPDVRFPMKLESSSQDTAYVKESAAEEVCARSLKLFGMTVLVTDSQRPSSPTTETCEPPPQSDAHNEIPAQQLQQYSTTMESSAENANRVWGHLPTEVQALYLMHLRNENSNLARPGSATPMPLWPYYGGLPFPFVPCNKPEPVKGALDSKLGKGQDKCSDLDTRSRYSSSEKEAKEPELGFKLKPSSRSAFSQLRVRTDKCRKGFVPYKRSTTAEEETQSSIITSEEREERRIHLCL</sequence>
<proteinExistence type="predicted"/>
<evidence type="ECO:0000256" key="4">
    <source>
        <dbReference type="ARBA" id="ARBA00023163"/>
    </source>
</evidence>
<keyword evidence="2" id="KW-0805">Transcription regulation</keyword>
<keyword evidence="5" id="KW-0539">Nucleus</keyword>
<dbReference type="PROSITE" id="PS50090">
    <property type="entry name" value="MYB_LIKE"/>
    <property type="match status" value="1"/>
</dbReference>
<keyword evidence="11" id="KW-1185">Reference proteome</keyword>